<evidence type="ECO:0000313" key="3">
    <source>
        <dbReference type="Proteomes" id="UP000315295"/>
    </source>
</evidence>
<comment type="caution">
    <text evidence="2">The sequence shown here is derived from an EMBL/GenBank/DDBJ whole genome shotgun (WGS) entry which is preliminary data.</text>
</comment>
<dbReference type="AlphaFoldDB" id="A0A540N031"/>
<dbReference type="EMBL" id="VIEB01000141">
    <property type="protein sequence ID" value="TQE04359.1"/>
    <property type="molecule type" value="Genomic_DNA"/>
</dbReference>
<sequence>MVGVLELVMFTVVKTPKTVLGFMISNAQNMDQLFNFASKNTREPCHELKTAKVTRVTNRRITIGYDDRHRAAPTAKQHSALAHDIGHIVRTYCPMQWKSWKAMSDEVRTKMNYNFDDINDDILTYIDMLLAEQYKQWKRDLHQYFETFDDLQKNAKANKSNREKKTLLHHSGLRPFSYKMEVRRQGGSKFSEIDIFSDVCVRPEHELVESLHALQPEHAQNFAPSTSEPVPNLKTFQSPPNDDPVDYAALFS</sequence>
<evidence type="ECO:0000256" key="1">
    <source>
        <dbReference type="SAM" id="MobiDB-lite"/>
    </source>
</evidence>
<protein>
    <submittedName>
        <fullName evidence="2">Uncharacterized protein</fullName>
    </submittedName>
</protein>
<proteinExistence type="predicted"/>
<feature type="compositionally biased region" description="Polar residues" evidence="1">
    <location>
        <begin position="222"/>
        <end position="240"/>
    </location>
</feature>
<dbReference type="Proteomes" id="UP000315295">
    <property type="component" value="Unassembled WGS sequence"/>
</dbReference>
<name>A0A540N031_MALBA</name>
<reference evidence="2 3" key="1">
    <citation type="journal article" date="2019" name="G3 (Bethesda)">
        <title>Sequencing of a Wild Apple (Malus baccata) Genome Unravels the Differences Between Cultivated and Wild Apple Species Regarding Disease Resistance and Cold Tolerance.</title>
        <authorList>
            <person name="Chen X."/>
        </authorList>
    </citation>
    <scope>NUCLEOTIDE SEQUENCE [LARGE SCALE GENOMIC DNA]</scope>
    <source>
        <strain evidence="3">cv. Shandingzi</strain>
        <tissue evidence="2">Leaves</tissue>
    </source>
</reference>
<gene>
    <name evidence="2" type="ORF">C1H46_009978</name>
</gene>
<organism evidence="2 3">
    <name type="scientific">Malus baccata</name>
    <name type="common">Siberian crab apple</name>
    <name type="synonym">Pyrus baccata</name>
    <dbReference type="NCBI Taxonomy" id="106549"/>
    <lineage>
        <taxon>Eukaryota</taxon>
        <taxon>Viridiplantae</taxon>
        <taxon>Streptophyta</taxon>
        <taxon>Embryophyta</taxon>
        <taxon>Tracheophyta</taxon>
        <taxon>Spermatophyta</taxon>
        <taxon>Magnoliopsida</taxon>
        <taxon>eudicotyledons</taxon>
        <taxon>Gunneridae</taxon>
        <taxon>Pentapetalae</taxon>
        <taxon>rosids</taxon>
        <taxon>fabids</taxon>
        <taxon>Rosales</taxon>
        <taxon>Rosaceae</taxon>
        <taxon>Amygdaloideae</taxon>
        <taxon>Maleae</taxon>
        <taxon>Malus</taxon>
    </lineage>
</organism>
<keyword evidence="3" id="KW-1185">Reference proteome</keyword>
<feature type="region of interest" description="Disordered" evidence="1">
    <location>
        <begin position="221"/>
        <end position="244"/>
    </location>
</feature>
<accession>A0A540N031</accession>
<evidence type="ECO:0000313" key="2">
    <source>
        <dbReference type="EMBL" id="TQE04359.1"/>
    </source>
</evidence>